<protein>
    <submittedName>
        <fullName evidence="7">23S rRNA (Uracil1939-C5)-methyltransferase</fullName>
        <ecNumber evidence="7">2.1.1.190</ecNumber>
    </submittedName>
</protein>
<dbReference type="InterPro" id="IPR030390">
    <property type="entry name" value="MeTrfase_TrmA_AS"/>
</dbReference>
<reference evidence="7 8" key="1">
    <citation type="submission" date="2020-08" db="EMBL/GenBank/DDBJ databases">
        <title>Genomic Encyclopedia of Type Strains, Phase IV (KMG-V): Genome sequencing to study the core and pangenomes of soil and plant-associated prokaryotes.</title>
        <authorList>
            <person name="Whitman W."/>
        </authorList>
    </citation>
    <scope>NUCLEOTIDE SEQUENCE [LARGE SCALE GENOMIC DNA]</scope>
    <source>
        <strain evidence="7 8">ANJLi2</strain>
    </source>
</reference>
<dbReference type="PANTHER" id="PTHR11061">
    <property type="entry name" value="RNA M5U METHYLTRANSFERASE"/>
    <property type="match status" value="1"/>
</dbReference>
<feature type="binding site" evidence="4">
    <location>
        <position position="349"/>
    </location>
    <ligand>
        <name>S-adenosyl-L-methionine</name>
        <dbReference type="ChEBI" id="CHEBI:59789"/>
    </ligand>
</feature>
<feature type="active site" evidence="5">
    <location>
        <position position="425"/>
    </location>
</feature>
<dbReference type="PROSITE" id="PS51687">
    <property type="entry name" value="SAM_MT_RNA_M5U"/>
    <property type="match status" value="1"/>
</dbReference>
<dbReference type="Pfam" id="PF01938">
    <property type="entry name" value="TRAM"/>
    <property type="match status" value="1"/>
</dbReference>
<dbReference type="GO" id="GO:0032259">
    <property type="term" value="P:methylation"/>
    <property type="evidence" value="ECO:0007669"/>
    <property type="project" value="UniProtKB-KW"/>
</dbReference>
<dbReference type="SUPFAM" id="SSF50249">
    <property type="entry name" value="Nucleic acid-binding proteins"/>
    <property type="match status" value="1"/>
</dbReference>
<keyword evidence="1 4" id="KW-0489">Methyltransferase</keyword>
<gene>
    <name evidence="7" type="ORF">HDF23_002967</name>
</gene>
<comment type="caution">
    <text evidence="7">The sequence shown here is derived from an EMBL/GenBank/DDBJ whole genome shotgun (WGS) entry which is preliminary data.</text>
</comment>
<feature type="binding site" evidence="4">
    <location>
        <position position="328"/>
    </location>
    <ligand>
        <name>S-adenosyl-L-methionine</name>
        <dbReference type="ChEBI" id="CHEBI:59789"/>
    </ligand>
</feature>
<dbReference type="PROSITE" id="PS01230">
    <property type="entry name" value="TRMA_1"/>
    <property type="match status" value="1"/>
</dbReference>
<sequence>MNKVAKQKFFEDVRIIDIAEEGKGVGKTDDFVLFVDKAIPGDVADVQVYKSKKNFGEGRIITLKQPSEYRVEPFCEHFGTCGGCKWQHMDYTGQLKFKQKSVADALGRIAKIDVDGIMDIVPSPADRYYRNKLEYTFSDKRWLYDGENKEDETLNMNALGFHIPGRFDKILDVKHCYLQAEPSNTLRNSIRDFVIAQGYSFYNLRNHEGALRNLIVRTSSTGEVMVIVVFAYVSEDEVSKLMNFIDAGFPEITSLLYIINQKKNDTIFDQEVIAFKGPEYIHEEMNGIKFRIGPKSFYQTNSIQALRLYEITRDFAGFTGDELVYDLYTGAGTIANFIAGHVKEVVGVEYVPTAIEDAKVNSAINNITNTKFYAGDMKDVLVADFVAEHGKPDVIITDPPRAGMHPDVVNRLMEIEAEKIVYVSCNAATQARDLLVLKEKYDTVKIQPVDMFPHTQHVENVVLLVLRSN</sequence>
<dbReference type="Gene3D" id="2.40.50.1070">
    <property type="match status" value="1"/>
</dbReference>
<evidence type="ECO:0000256" key="5">
    <source>
        <dbReference type="PROSITE-ProRule" id="PRU10015"/>
    </source>
</evidence>
<dbReference type="Gene3D" id="3.40.50.150">
    <property type="entry name" value="Vaccinia Virus protein VP39"/>
    <property type="match status" value="1"/>
</dbReference>
<dbReference type="PROSITE" id="PS50926">
    <property type="entry name" value="TRAM"/>
    <property type="match status" value="1"/>
</dbReference>
<feature type="domain" description="TRAM" evidence="6">
    <location>
        <begin position="3"/>
        <end position="62"/>
    </location>
</feature>
<dbReference type="PANTHER" id="PTHR11061:SF30">
    <property type="entry name" value="TRNA (URACIL(54)-C(5))-METHYLTRANSFERASE"/>
    <property type="match status" value="1"/>
</dbReference>
<evidence type="ECO:0000259" key="6">
    <source>
        <dbReference type="PROSITE" id="PS50926"/>
    </source>
</evidence>
<dbReference type="GO" id="GO:0008168">
    <property type="term" value="F:methyltransferase activity"/>
    <property type="evidence" value="ECO:0007669"/>
    <property type="project" value="UniProtKB-KW"/>
</dbReference>
<feature type="binding site" evidence="4">
    <location>
        <position position="398"/>
    </location>
    <ligand>
        <name>S-adenosyl-L-methionine</name>
        <dbReference type="ChEBI" id="CHEBI:59789"/>
    </ligand>
</feature>
<dbReference type="InterPro" id="IPR012340">
    <property type="entry name" value="NA-bd_OB-fold"/>
</dbReference>
<keyword evidence="3 4" id="KW-0949">S-adenosyl-L-methionine</keyword>
<dbReference type="InterPro" id="IPR010280">
    <property type="entry name" value="U5_MeTrfase_fam"/>
</dbReference>
<name>A0ABR6PKQ8_9SPHI</name>
<evidence type="ECO:0000256" key="4">
    <source>
        <dbReference type="PROSITE-ProRule" id="PRU01024"/>
    </source>
</evidence>
<evidence type="ECO:0000256" key="3">
    <source>
        <dbReference type="ARBA" id="ARBA00022691"/>
    </source>
</evidence>
<dbReference type="InterPro" id="IPR002792">
    <property type="entry name" value="TRAM_dom"/>
</dbReference>
<accession>A0ABR6PKQ8</accession>
<dbReference type="Proteomes" id="UP000541583">
    <property type="component" value="Unassembled WGS sequence"/>
</dbReference>
<comment type="similarity">
    <text evidence="4">Belongs to the class I-like SAM-binding methyltransferase superfamily. RNA M5U methyltransferase family.</text>
</comment>
<proteinExistence type="inferred from homology"/>
<dbReference type="InterPro" id="IPR029063">
    <property type="entry name" value="SAM-dependent_MTases_sf"/>
</dbReference>
<evidence type="ECO:0000256" key="1">
    <source>
        <dbReference type="ARBA" id="ARBA00022603"/>
    </source>
</evidence>
<dbReference type="CDD" id="cd02440">
    <property type="entry name" value="AdoMet_MTases"/>
    <property type="match status" value="1"/>
</dbReference>
<dbReference type="PROSITE" id="PS01231">
    <property type="entry name" value="TRMA_2"/>
    <property type="match status" value="1"/>
</dbReference>
<dbReference type="NCBIfam" id="TIGR00479">
    <property type="entry name" value="rumA"/>
    <property type="match status" value="1"/>
</dbReference>
<evidence type="ECO:0000256" key="2">
    <source>
        <dbReference type="ARBA" id="ARBA00022679"/>
    </source>
</evidence>
<evidence type="ECO:0000313" key="7">
    <source>
        <dbReference type="EMBL" id="MBB6110211.1"/>
    </source>
</evidence>
<dbReference type="RefSeq" id="WP_076373752.1">
    <property type="nucleotide sequence ID" value="NZ_FTMG01000006.1"/>
</dbReference>
<keyword evidence="2 4" id="KW-0808">Transferase</keyword>
<feature type="binding site" evidence="4">
    <location>
        <position position="299"/>
    </location>
    <ligand>
        <name>S-adenosyl-L-methionine</name>
        <dbReference type="ChEBI" id="CHEBI:59789"/>
    </ligand>
</feature>
<dbReference type="EC" id="2.1.1.190" evidence="7"/>
<dbReference type="SUPFAM" id="SSF53335">
    <property type="entry name" value="S-adenosyl-L-methionine-dependent methyltransferases"/>
    <property type="match status" value="1"/>
</dbReference>
<dbReference type="Pfam" id="PF05958">
    <property type="entry name" value="tRNA_U5-meth_tr"/>
    <property type="match status" value="1"/>
</dbReference>
<keyword evidence="8" id="KW-1185">Reference proteome</keyword>
<organism evidence="7 8">
    <name type="scientific">Mucilaginibacter lappiensis</name>
    <dbReference type="NCBI Taxonomy" id="354630"/>
    <lineage>
        <taxon>Bacteria</taxon>
        <taxon>Pseudomonadati</taxon>
        <taxon>Bacteroidota</taxon>
        <taxon>Sphingobacteriia</taxon>
        <taxon>Sphingobacteriales</taxon>
        <taxon>Sphingobacteriaceae</taxon>
        <taxon>Mucilaginibacter</taxon>
    </lineage>
</organism>
<dbReference type="InterPro" id="IPR030391">
    <property type="entry name" value="MeTrfase_TrmA_CS"/>
</dbReference>
<feature type="active site" description="Nucleophile" evidence="4">
    <location>
        <position position="425"/>
    </location>
</feature>
<evidence type="ECO:0000313" key="8">
    <source>
        <dbReference type="Proteomes" id="UP000541583"/>
    </source>
</evidence>
<dbReference type="Gene3D" id="2.40.50.140">
    <property type="entry name" value="Nucleic acid-binding proteins"/>
    <property type="match status" value="1"/>
</dbReference>
<dbReference type="EMBL" id="JACHCB010000007">
    <property type="protein sequence ID" value="MBB6110211.1"/>
    <property type="molecule type" value="Genomic_DNA"/>
</dbReference>